<evidence type="ECO:0000259" key="6">
    <source>
        <dbReference type="Pfam" id="PF13860"/>
    </source>
</evidence>
<name>A0ABQ2LGE8_9PROT</name>
<dbReference type="InterPro" id="IPR005648">
    <property type="entry name" value="FlgD"/>
</dbReference>
<comment type="function">
    <text evidence="4 5">Required for flagellar hook formation. May act as a scaffolding protein.</text>
</comment>
<protein>
    <recommendedName>
        <fullName evidence="2 5">Basal-body rod modification protein FlgD</fullName>
    </recommendedName>
</protein>
<dbReference type="Pfam" id="PF13860">
    <property type="entry name" value="FlgD_ig"/>
    <property type="match status" value="1"/>
</dbReference>
<keyword evidence="8" id="KW-1185">Reference proteome</keyword>
<dbReference type="EMBL" id="BMOV01000009">
    <property type="protein sequence ID" value="GGO15567.1"/>
    <property type="molecule type" value="Genomic_DNA"/>
</dbReference>
<dbReference type="InterPro" id="IPR025965">
    <property type="entry name" value="FlgD/Vpr_Ig-like"/>
</dbReference>
<gene>
    <name evidence="7" type="ORF">GCM10007972_23810</name>
</gene>
<dbReference type="Proteomes" id="UP000602381">
    <property type="component" value="Unassembled WGS sequence"/>
</dbReference>
<feature type="domain" description="FlgD/Vpr Ig-like" evidence="6">
    <location>
        <begin position="101"/>
        <end position="169"/>
    </location>
</feature>
<reference evidence="8" key="1">
    <citation type="journal article" date="2019" name="Int. J. Syst. Evol. Microbiol.">
        <title>The Global Catalogue of Microorganisms (GCM) 10K type strain sequencing project: providing services to taxonomists for standard genome sequencing and annotation.</title>
        <authorList>
            <consortium name="The Broad Institute Genomics Platform"/>
            <consortium name="The Broad Institute Genome Sequencing Center for Infectious Disease"/>
            <person name="Wu L."/>
            <person name="Ma J."/>
        </authorList>
    </citation>
    <scope>NUCLEOTIDE SEQUENCE [LARGE SCALE GENOMIC DNA]</scope>
    <source>
        <strain evidence="8">JCM 17843</strain>
    </source>
</reference>
<dbReference type="RefSeq" id="WP_150006264.1">
    <property type="nucleotide sequence ID" value="NZ_BMOV01000009.1"/>
</dbReference>
<evidence type="ECO:0000313" key="7">
    <source>
        <dbReference type="EMBL" id="GGO15567.1"/>
    </source>
</evidence>
<accession>A0ABQ2LGE8</accession>
<dbReference type="Gene3D" id="2.60.40.4070">
    <property type="match status" value="1"/>
</dbReference>
<keyword evidence="3 5" id="KW-1005">Bacterial flagellum biogenesis</keyword>
<dbReference type="Gene3D" id="2.30.30.910">
    <property type="match status" value="1"/>
</dbReference>
<evidence type="ECO:0000256" key="1">
    <source>
        <dbReference type="ARBA" id="ARBA00010577"/>
    </source>
</evidence>
<dbReference type="Pfam" id="PF03963">
    <property type="entry name" value="FlgD"/>
    <property type="match status" value="1"/>
</dbReference>
<evidence type="ECO:0000313" key="8">
    <source>
        <dbReference type="Proteomes" id="UP000602381"/>
    </source>
</evidence>
<evidence type="ECO:0000256" key="3">
    <source>
        <dbReference type="ARBA" id="ARBA00022795"/>
    </source>
</evidence>
<proteinExistence type="inferred from homology"/>
<evidence type="ECO:0000256" key="5">
    <source>
        <dbReference type="RuleBase" id="RU362076"/>
    </source>
</evidence>
<evidence type="ECO:0000256" key="4">
    <source>
        <dbReference type="ARBA" id="ARBA00024746"/>
    </source>
</evidence>
<sequence length="216" mass="22761">MAFGGTTSVSGVTGNALSGDIDTFLQLLTTQLRNQDPLNPVDNTEFVAQLAQFSQVEQQIDTNQGIRQMLDVMRSQSLRDSVSLMGHQVEIAVDQTALTASGASIAYRLDQPVDGVDIRILDQAGEVVATIAASGSQPGLQSLIWDGRGTDGVRVQDGVYNIEIAAQRAGVAQNVQPLLTGNVAQVRIGDGGESRIVLDSGAETGVDQLVRISSVI</sequence>
<comment type="similarity">
    <text evidence="1 5">Belongs to the FlgD family.</text>
</comment>
<organism evidence="7 8">
    <name type="scientific">Iodidimonas muriae</name>
    <dbReference type="NCBI Taxonomy" id="261467"/>
    <lineage>
        <taxon>Bacteria</taxon>
        <taxon>Pseudomonadati</taxon>
        <taxon>Pseudomonadota</taxon>
        <taxon>Alphaproteobacteria</taxon>
        <taxon>Iodidimonadales</taxon>
        <taxon>Iodidimonadaceae</taxon>
        <taxon>Iodidimonas</taxon>
    </lineage>
</organism>
<comment type="caution">
    <text evidence="7">The sequence shown here is derived from an EMBL/GenBank/DDBJ whole genome shotgun (WGS) entry which is preliminary data.</text>
</comment>
<evidence type="ECO:0000256" key="2">
    <source>
        <dbReference type="ARBA" id="ARBA00016013"/>
    </source>
</evidence>